<sequence length="217" mass="24137">MENCEEQSRLLEEEKLYKGEKEPEQKEPQEAEVVTGLPVASSVVGAPAPRTPWASSLFACLGSNDEFCSSDLEVCVLGSLVPCMLYGSNVERLNPMPGTFANHCLGYSSLYFLGNFFFNSNFLAPCFSFPMRSAIRRRFNLQGNGEAFARSVGCSGMVESEESRERCDSACDFAVHFCCHPCSLCQEGREVRRRFPHPGFTRPFQSMLPPSEQVMAP</sequence>
<name>A0ACC2B184_DIPCM</name>
<keyword evidence="2" id="KW-1185">Reference proteome</keyword>
<protein>
    <submittedName>
        <fullName evidence="1">Uncharacterized protein</fullName>
    </submittedName>
</protein>
<gene>
    <name evidence="1" type="ORF">O6H91_18G054100</name>
</gene>
<proteinExistence type="predicted"/>
<evidence type="ECO:0000313" key="1">
    <source>
        <dbReference type="EMBL" id="KAJ7523558.1"/>
    </source>
</evidence>
<accession>A0ACC2B184</accession>
<reference evidence="2" key="1">
    <citation type="journal article" date="2024" name="Proc. Natl. Acad. Sci. U.S.A.">
        <title>Extraordinary preservation of gene collinearity over three hundred million years revealed in homosporous lycophytes.</title>
        <authorList>
            <person name="Li C."/>
            <person name="Wickell D."/>
            <person name="Kuo L.Y."/>
            <person name="Chen X."/>
            <person name="Nie B."/>
            <person name="Liao X."/>
            <person name="Peng D."/>
            <person name="Ji J."/>
            <person name="Jenkins J."/>
            <person name="Williams M."/>
            <person name="Shu S."/>
            <person name="Plott C."/>
            <person name="Barry K."/>
            <person name="Rajasekar S."/>
            <person name="Grimwood J."/>
            <person name="Han X."/>
            <person name="Sun S."/>
            <person name="Hou Z."/>
            <person name="He W."/>
            <person name="Dai G."/>
            <person name="Sun C."/>
            <person name="Schmutz J."/>
            <person name="Leebens-Mack J.H."/>
            <person name="Li F.W."/>
            <person name="Wang L."/>
        </authorList>
    </citation>
    <scope>NUCLEOTIDE SEQUENCE [LARGE SCALE GENOMIC DNA]</scope>
    <source>
        <strain evidence="2">cv. PW_Plant_1</strain>
    </source>
</reference>
<dbReference type="EMBL" id="CM055109">
    <property type="protein sequence ID" value="KAJ7523558.1"/>
    <property type="molecule type" value="Genomic_DNA"/>
</dbReference>
<dbReference type="Proteomes" id="UP001162992">
    <property type="component" value="Chromosome 18"/>
</dbReference>
<comment type="caution">
    <text evidence="1">The sequence shown here is derived from an EMBL/GenBank/DDBJ whole genome shotgun (WGS) entry which is preliminary data.</text>
</comment>
<organism evidence="1 2">
    <name type="scientific">Diphasiastrum complanatum</name>
    <name type="common">Issler's clubmoss</name>
    <name type="synonym">Lycopodium complanatum</name>
    <dbReference type="NCBI Taxonomy" id="34168"/>
    <lineage>
        <taxon>Eukaryota</taxon>
        <taxon>Viridiplantae</taxon>
        <taxon>Streptophyta</taxon>
        <taxon>Embryophyta</taxon>
        <taxon>Tracheophyta</taxon>
        <taxon>Lycopodiopsida</taxon>
        <taxon>Lycopodiales</taxon>
        <taxon>Lycopodiaceae</taxon>
        <taxon>Lycopodioideae</taxon>
        <taxon>Diphasiastrum</taxon>
    </lineage>
</organism>
<evidence type="ECO:0000313" key="2">
    <source>
        <dbReference type="Proteomes" id="UP001162992"/>
    </source>
</evidence>